<evidence type="ECO:0000313" key="4">
    <source>
        <dbReference type="EMBL" id="TDP61653.1"/>
    </source>
</evidence>
<reference evidence="4 5" key="1">
    <citation type="submission" date="2019-03" db="EMBL/GenBank/DDBJ databases">
        <title>Genomic Encyclopedia of Type Strains, Phase IV (KMG-IV): sequencing the most valuable type-strain genomes for metagenomic binning, comparative biology and taxonomic classification.</title>
        <authorList>
            <person name="Goeker M."/>
        </authorList>
    </citation>
    <scope>NUCLEOTIDE SEQUENCE [LARGE SCALE GENOMIC DNA]</scope>
    <source>
        <strain evidence="4 5">DSM 16998</strain>
    </source>
</reference>
<evidence type="ECO:0000313" key="5">
    <source>
        <dbReference type="Proteomes" id="UP000295361"/>
    </source>
</evidence>
<name>A0A4R6QFG7_9BURK</name>
<dbReference type="InterPro" id="IPR004046">
    <property type="entry name" value="GST_C"/>
</dbReference>
<comment type="caution">
    <text evidence="4">The sequence shown here is derived from an EMBL/GenBank/DDBJ whole genome shotgun (WGS) entry which is preliminary data.</text>
</comment>
<dbReference type="EMBL" id="SNXS01000011">
    <property type="protein sequence ID" value="TDP61653.1"/>
    <property type="molecule type" value="Genomic_DNA"/>
</dbReference>
<dbReference type="PROSITE" id="PS50404">
    <property type="entry name" value="GST_NTER"/>
    <property type="match status" value="1"/>
</dbReference>
<dbReference type="Gene3D" id="1.20.1050.10">
    <property type="match status" value="1"/>
</dbReference>
<dbReference type="InterPro" id="IPR036282">
    <property type="entry name" value="Glutathione-S-Trfase_C_sf"/>
</dbReference>
<dbReference type="SUPFAM" id="SSF52833">
    <property type="entry name" value="Thioredoxin-like"/>
    <property type="match status" value="1"/>
</dbReference>
<dbReference type="InParanoid" id="A0A4R6QFG7"/>
<dbReference type="Pfam" id="PF00043">
    <property type="entry name" value="GST_C"/>
    <property type="match status" value="1"/>
</dbReference>
<dbReference type="PROSITE" id="PS50405">
    <property type="entry name" value="GST_CTER"/>
    <property type="match status" value="1"/>
</dbReference>
<dbReference type="CDD" id="cd03057">
    <property type="entry name" value="GST_N_Beta"/>
    <property type="match status" value="1"/>
</dbReference>
<dbReference type="InterPro" id="IPR004045">
    <property type="entry name" value="Glutathione_S-Trfase_N"/>
</dbReference>
<dbReference type="SFLD" id="SFLDG00358">
    <property type="entry name" value="Main_(cytGST)"/>
    <property type="match status" value="1"/>
</dbReference>
<dbReference type="AlphaFoldDB" id="A0A4R6QFG7"/>
<evidence type="ECO:0000259" key="3">
    <source>
        <dbReference type="PROSITE" id="PS50405"/>
    </source>
</evidence>
<dbReference type="InterPro" id="IPR036249">
    <property type="entry name" value="Thioredoxin-like_sf"/>
</dbReference>
<feature type="domain" description="GST C-terminal" evidence="3">
    <location>
        <begin position="101"/>
        <end position="229"/>
    </location>
</feature>
<evidence type="ECO:0000259" key="2">
    <source>
        <dbReference type="PROSITE" id="PS50404"/>
    </source>
</evidence>
<dbReference type="SUPFAM" id="SSF47616">
    <property type="entry name" value="GST C-terminal domain-like"/>
    <property type="match status" value="1"/>
</dbReference>
<dbReference type="CDD" id="cd03188">
    <property type="entry name" value="GST_C_Beta"/>
    <property type="match status" value="1"/>
</dbReference>
<comment type="similarity">
    <text evidence="1">Belongs to the GST superfamily.</text>
</comment>
<dbReference type="PANTHER" id="PTHR44051:SF8">
    <property type="entry name" value="GLUTATHIONE S-TRANSFERASE GSTA"/>
    <property type="match status" value="1"/>
</dbReference>
<accession>A0A4R6QFG7</accession>
<sequence>MMEDSFISNPPKASPMIQLFYYPSNASMAPHVLLREIGAPFELRLVDKDQNEHKSADYLKLNPNGLIPVLVDGDLVLYECAAICLHLADTHPEAKLAPALGTPARAQMYKWLIWMTNTLQATLLGYFYPDRAVNPGNTEGAAQVKAQAEAKVASLLEQLDAQLASSGGPWLLGADYSLTDAYALMLCRWTRNMARPARSYAHIGPYLQRLLERPAVKEMLAVEQLPQPWI</sequence>
<organism evidence="4 5">
    <name type="scientific">Roseateles toxinivorans</name>
    <dbReference type="NCBI Taxonomy" id="270368"/>
    <lineage>
        <taxon>Bacteria</taxon>
        <taxon>Pseudomonadati</taxon>
        <taxon>Pseudomonadota</taxon>
        <taxon>Betaproteobacteria</taxon>
        <taxon>Burkholderiales</taxon>
        <taxon>Sphaerotilaceae</taxon>
        <taxon>Roseateles</taxon>
    </lineage>
</organism>
<dbReference type="Proteomes" id="UP000295361">
    <property type="component" value="Unassembled WGS sequence"/>
</dbReference>
<dbReference type="Gene3D" id="3.40.30.10">
    <property type="entry name" value="Glutaredoxin"/>
    <property type="match status" value="1"/>
</dbReference>
<dbReference type="InterPro" id="IPR010987">
    <property type="entry name" value="Glutathione-S-Trfase_C-like"/>
</dbReference>
<dbReference type="SFLD" id="SFLDS00019">
    <property type="entry name" value="Glutathione_Transferase_(cytos"/>
    <property type="match status" value="1"/>
</dbReference>
<dbReference type="InterPro" id="IPR040079">
    <property type="entry name" value="Glutathione_S-Trfase"/>
</dbReference>
<evidence type="ECO:0000256" key="1">
    <source>
        <dbReference type="RuleBase" id="RU003494"/>
    </source>
</evidence>
<keyword evidence="4" id="KW-0808">Transferase</keyword>
<dbReference type="GO" id="GO:0016740">
    <property type="term" value="F:transferase activity"/>
    <property type="evidence" value="ECO:0007669"/>
    <property type="project" value="UniProtKB-KW"/>
</dbReference>
<keyword evidence="5" id="KW-1185">Reference proteome</keyword>
<dbReference type="SFLD" id="SFLDG01150">
    <property type="entry name" value="Main.1:_Beta-like"/>
    <property type="match status" value="1"/>
</dbReference>
<protein>
    <submittedName>
        <fullName evidence="4">Glutathione S-transferase</fullName>
    </submittedName>
</protein>
<gene>
    <name evidence="4" type="ORF">DES47_11170</name>
</gene>
<dbReference type="Pfam" id="PF02798">
    <property type="entry name" value="GST_N"/>
    <property type="match status" value="1"/>
</dbReference>
<proteinExistence type="inferred from homology"/>
<dbReference type="PANTHER" id="PTHR44051">
    <property type="entry name" value="GLUTATHIONE S-TRANSFERASE-RELATED"/>
    <property type="match status" value="1"/>
</dbReference>
<feature type="domain" description="GST N-terminal" evidence="2">
    <location>
        <begin position="14"/>
        <end position="95"/>
    </location>
</feature>